<dbReference type="Pfam" id="PF01486">
    <property type="entry name" value="K-box"/>
    <property type="match status" value="1"/>
</dbReference>
<keyword evidence="5" id="KW-0539">Nucleus</keyword>
<proteinExistence type="predicted"/>
<keyword evidence="2" id="KW-0805">Transcription regulation</keyword>
<feature type="domain" description="K-box" evidence="9">
    <location>
        <begin position="86"/>
        <end position="176"/>
    </location>
</feature>
<evidence type="ECO:0000256" key="6">
    <source>
        <dbReference type="SAM" id="Coils"/>
    </source>
</evidence>
<dbReference type="PROSITE" id="PS00350">
    <property type="entry name" value="MADS_BOX_1"/>
    <property type="match status" value="1"/>
</dbReference>
<dbReference type="SMART" id="SM00432">
    <property type="entry name" value="MADS"/>
    <property type="match status" value="1"/>
</dbReference>
<evidence type="ECO:0000259" key="9">
    <source>
        <dbReference type="PROSITE" id="PS51297"/>
    </source>
</evidence>
<dbReference type="PROSITE" id="PS50066">
    <property type="entry name" value="MADS_BOX_2"/>
    <property type="match status" value="1"/>
</dbReference>
<dbReference type="PROSITE" id="PS51297">
    <property type="entry name" value="K_BOX"/>
    <property type="match status" value="1"/>
</dbReference>
<keyword evidence="4" id="KW-0804">Transcription</keyword>
<dbReference type="InterPro" id="IPR002487">
    <property type="entry name" value="TF_Kbox"/>
</dbReference>
<evidence type="ECO:0000313" key="10">
    <source>
        <dbReference type="EMBL" id="KAK4741523.1"/>
    </source>
</evidence>
<dbReference type="GO" id="GO:0003700">
    <property type="term" value="F:DNA-binding transcription factor activity"/>
    <property type="evidence" value="ECO:0007669"/>
    <property type="project" value="InterPro"/>
</dbReference>
<comment type="caution">
    <text evidence="10">The sequence shown here is derived from an EMBL/GenBank/DDBJ whole genome shotgun (WGS) entry which is preliminary data.</text>
</comment>
<keyword evidence="11" id="KW-1185">Reference proteome</keyword>
<dbReference type="CDD" id="cd00265">
    <property type="entry name" value="MADS_MEF2_like"/>
    <property type="match status" value="1"/>
</dbReference>
<dbReference type="PRINTS" id="PR00404">
    <property type="entry name" value="MADSDOMAIN"/>
</dbReference>
<organism evidence="10 11">
    <name type="scientific">Trapa incisa</name>
    <dbReference type="NCBI Taxonomy" id="236973"/>
    <lineage>
        <taxon>Eukaryota</taxon>
        <taxon>Viridiplantae</taxon>
        <taxon>Streptophyta</taxon>
        <taxon>Embryophyta</taxon>
        <taxon>Tracheophyta</taxon>
        <taxon>Spermatophyta</taxon>
        <taxon>Magnoliopsida</taxon>
        <taxon>eudicotyledons</taxon>
        <taxon>Gunneridae</taxon>
        <taxon>Pentapetalae</taxon>
        <taxon>rosids</taxon>
        <taxon>malvids</taxon>
        <taxon>Myrtales</taxon>
        <taxon>Lythraceae</taxon>
        <taxon>Trapa</taxon>
    </lineage>
</organism>
<dbReference type="GO" id="GO:0046983">
    <property type="term" value="F:protein dimerization activity"/>
    <property type="evidence" value="ECO:0007669"/>
    <property type="project" value="InterPro"/>
</dbReference>
<dbReference type="InterPro" id="IPR033896">
    <property type="entry name" value="MEF2-like_N"/>
</dbReference>
<dbReference type="GO" id="GO:0000977">
    <property type="term" value="F:RNA polymerase II transcription regulatory region sequence-specific DNA binding"/>
    <property type="evidence" value="ECO:0007669"/>
    <property type="project" value="InterPro"/>
</dbReference>
<reference evidence="10 11" key="1">
    <citation type="journal article" date="2023" name="Hortic Res">
        <title>Pangenome of water caltrop reveals structural variations and asymmetric subgenome divergence after allopolyploidization.</title>
        <authorList>
            <person name="Zhang X."/>
            <person name="Chen Y."/>
            <person name="Wang L."/>
            <person name="Yuan Y."/>
            <person name="Fang M."/>
            <person name="Shi L."/>
            <person name="Lu R."/>
            <person name="Comes H.P."/>
            <person name="Ma Y."/>
            <person name="Chen Y."/>
            <person name="Huang G."/>
            <person name="Zhou Y."/>
            <person name="Zheng Z."/>
            <person name="Qiu Y."/>
        </authorList>
    </citation>
    <scope>NUCLEOTIDE SEQUENCE [LARGE SCALE GENOMIC DNA]</scope>
    <source>
        <tissue evidence="10">Roots</tissue>
    </source>
</reference>
<name>A0AAN7GD58_9MYRT</name>
<dbReference type="GO" id="GO:0005634">
    <property type="term" value="C:nucleus"/>
    <property type="evidence" value="ECO:0007669"/>
    <property type="project" value="UniProtKB-SubCell"/>
</dbReference>
<feature type="coiled-coil region" evidence="6">
    <location>
        <begin position="93"/>
        <end position="172"/>
    </location>
</feature>
<evidence type="ECO:0000259" key="8">
    <source>
        <dbReference type="PROSITE" id="PS50066"/>
    </source>
</evidence>
<evidence type="ECO:0000256" key="2">
    <source>
        <dbReference type="ARBA" id="ARBA00023015"/>
    </source>
</evidence>
<feature type="region of interest" description="Disordered" evidence="7">
    <location>
        <begin position="231"/>
        <end position="263"/>
    </location>
</feature>
<keyword evidence="6" id="KW-0175">Coiled coil</keyword>
<evidence type="ECO:0000313" key="11">
    <source>
        <dbReference type="Proteomes" id="UP001345219"/>
    </source>
</evidence>
<dbReference type="PANTHER" id="PTHR48019">
    <property type="entry name" value="SERUM RESPONSE FACTOR HOMOLOG"/>
    <property type="match status" value="1"/>
</dbReference>
<feature type="domain" description="MADS-box" evidence="8">
    <location>
        <begin position="1"/>
        <end position="61"/>
    </location>
</feature>
<dbReference type="InterPro" id="IPR050142">
    <property type="entry name" value="MADS-box/MEF2_TF"/>
</dbReference>
<dbReference type="Gene3D" id="3.40.1810.10">
    <property type="entry name" value="Transcription factor, MADS-box"/>
    <property type="match status" value="1"/>
</dbReference>
<dbReference type="InterPro" id="IPR036879">
    <property type="entry name" value="TF_MADSbox_sf"/>
</dbReference>
<evidence type="ECO:0000256" key="3">
    <source>
        <dbReference type="ARBA" id="ARBA00023125"/>
    </source>
</evidence>
<protein>
    <submittedName>
        <fullName evidence="10">Uncharacterized protein</fullName>
    </submittedName>
</protein>
<dbReference type="EMBL" id="JAXIOK010000024">
    <property type="protein sequence ID" value="KAK4741523.1"/>
    <property type="molecule type" value="Genomic_DNA"/>
</dbReference>
<dbReference type="AlphaFoldDB" id="A0AAN7GD58"/>
<accession>A0AAN7GD58</accession>
<feature type="compositionally biased region" description="Polar residues" evidence="7">
    <location>
        <begin position="237"/>
        <end position="256"/>
    </location>
</feature>
<dbReference type="InterPro" id="IPR002100">
    <property type="entry name" value="TF_MADSbox"/>
</dbReference>
<dbReference type="GO" id="GO:0045944">
    <property type="term" value="P:positive regulation of transcription by RNA polymerase II"/>
    <property type="evidence" value="ECO:0007669"/>
    <property type="project" value="InterPro"/>
</dbReference>
<gene>
    <name evidence="10" type="ORF">SAY87_025111</name>
</gene>
<dbReference type="Proteomes" id="UP001345219">
    <property type="component" value="Chromosome 19"/>
</dbReference>
<evidence type="ECO:0000256" key="1">
    <source>
        <dbReference type="ARBA" id="ARBA00004123"/>
    </source>
</evidence>
<keyword evidence="3" id="KW-0238">DNA-binding</keyword>
<sequence length="263" mass="30525">MGRGKIEIRRIDNKTTRQVTFAKRRGGLFKKTNELAVLCDAQVGLIVFSSTGKLFQFSSEATSMEQIINRYLTATGTQIPQHTDDQEQVNAELQRMRSETHNLQLSLQQYTANDLSSVHMEDLNNLEQQVEYSLNKVRARKYDLLQQQVDNLQRKEKLLQDENERIFNMIREPQQQLTLGHDHHQNDFAAICLPKPVHGRNIVLDQFPFFEEEEQPSSVLQLAAQFPPMSLRPYQHQPAQPNLQDFSLHPSTSTNTRDQREIR</sequence>
<dbReference type="Pfam" id="PF00319">
    <property type="entry name" value="SRF-TF"/>
    <property type="match status" value="1"/>
</dbReference>
<evidence type="ECO:0000256" key="4">
    <source>
        <dbReference type="ARBA" id="ARBA00023163"/>
    </source>
</evidence>
<evidence type="ECO:0000256" key="7">
    <source>
        <dbReference type="SAM" id="MobiDB-lite"/>
    </source>
</evidence>
<evidence type="ECO:0000256" key="5">
    <source>
        <dbReference type="ARBA" id="ARBA00023242"/>
    </source>
</evidence>
<comment type="subcellular location">
    <subcellularLocation>
        <location evidence="1">Nucleus</location>
    </subcellularLocation>
</comment>
<dbReference type="SUPFAM" id="SSF55455">
    <property type="entry name" value="SRF-like"/>
    <property type="match status" value="1"/>
</dbReference>